<evidence type="ECO:0000256" key="4">
    <source>
        <dbReference type="ARBA" id="ARBA00022519"/>
    </source>
</evidence>
<dbReference type="PANTHER" id="PTHR30012">
    <property type="entry name" value="GENERAL SECRETION PATHWAY PROTEIN"/>
    <property type="match status" value="1"/>
</dbReference>
<keyword evidence="6 8" id="KW-1133">Transmembrane helix</keyword>
<evidence type="ECO:0000256" key="5">
    <source>
        <dbReference type="ARBA" id="ARBA00022692"/>
    </source>
</evidence>
<keyword evidence="4" id="KW-0997">Cell inner membrane</keyword>
<proteinExistence type="inferred from homology"/>
<dbReference type="GO" id="GO:0005886">
    <property type="term" value="C:plasma membrane"/>
    <property type="evidence" value="ECO:0007669"/>
    <property type="project" value="UniProtKB-SubCell"/>
</dbReference>
<dbReference type="PANTHER" id="PTHR30012:SF0">
    <property type="entry name" value="TYPE II SECRETION SYSTEM PROTEIN F-RELATED"/>
    <property type="match status" value="1"/>
</dbReference>
<dbReference type="GO" id="GO:0015628">
    <property type="term" value="P:protein secretion by the type II secretion system"/>
    <property type="evidence" value="ECO:0007669"/>
    <property type="project" value="TreeGrafter"/>
</dbReference>
<keyword evidence="7 8" id="KW-0472">Membrane</keyword>
<comment type="subcellular location">
    <subcellularLocation>
        <location evidence="1">Cell inner membrane</location>
        <topology evidence="1">Multi-pass membrane protein</topology>
    </subcellularLocation>
</comment>
<protein>
    <submittedName>
        <fullName evidence="10">Type II secretion system protein F</fullName>
    </submittedName>
</protein>
<dbReference type="InterPro" id="IPR018076">
    <property type="entry name" value="T2SS_GspF_dom"/>
</dbReference>
<name>A0A2I6S922_9RHOO</name>
<evidence type="ECO:0000313" key="11">
    <source>
        <dbReference type="Proteomes" id="UP000242205"/>
    </source>
</evidence>
<organism evidence="10 11">
    <name type="scientific">Pseudazoarcus pumilus</name>
    <dbReference type="NCBI Taxonomy" id="2067960"/>
    <lineage>
        <taxon>Bacteria</taxon>
        <taxon>Pseudomonadati</taxon>
        <taxon>Pseudomonadota</taxon>
        <taxon>Betaproteobacteria</taxon>
        <taxon>Rhodocyclales</taxon>
        <taxon>Zoogloeaceae</taxon>
        <taxon>Pseudazoarcus</taxon>
    </lineage>
</organism>
<evidence type="ECO:0000256" key="8">
    <source>
        <dbReference type="SAM" id="Phobius"/>
    </source>
</evidence>
<accession>A0A2I6S922</accession>
<reference evidence="10 11" key="1">
    <citation type="submission" date="2018-01" db="EMBL/GenBank/DDBJ databases">
        <authorList>
            <person name="Fu G.-Y."/>
        </authorList>
    </citation>
    <scope>NUCLEOTIDE SEQUENCE [LARGE SCALE GENOMIC DNA]</scope>
    <source>
        <strain evidence="10 11">SY39</strain>
    </source>
</reference>
<dbReference type="InterPro" id="IPR042094">
    <property type="entry name" value="T2SS_GspF_sf"/>
</dbReference>
<feature type="transmembrane region" description="Helical" evidence="8">
    <location>
        <begin position="221"/>
        <end position="247"/>
    </location>
</feature>
<keyword evidence="11" id="KW-1185">Reference proteome</keyword>
<feature type="transmembrane region" description="Helical" evidence="8">
    <location>
        <begin position="179"/>
        <end position="201"/>
    </location>
</feature>
<dbReference type="KEGG" id="atw:C0099_12940"/>
<dbReference type="AlphaFoldDB" id="A0A2I6S922"/>
<evidence type="ECO:0000259" key="9">
    <source>
        <dbReference type="Pfam" id="PF00482"/>
    </source>
</evidence>
<keyword evidence="5 8" id="KW-0812">Transmembrane</keyword>
<evidence type="ECO:0000256" key="6">
    <source>
        <dbReference type="ARBA" id="ARBA00022989"/>
    </source>
</evidence>
<dbReference type="Pfam" id="PF00482">
    <property type="entry name" value="T2SSF"/>
    <property type="match status" value="2"/>
</dbReference>
<dbReference type="Proteomes" id="UP000242205">
    <property type="component" value="Chromosome"/>
</dbReference>
<evidence type="ECO:0000256" key="1">
    <source>
        <dbReference type="ARBA" id="ARBA00004429"/>
    </source>
</evidence>
<evidence type="ECO:0000256" key="3">
    <source>
        <dbReference type="ARBA" id="ARBA00022475"/>
    </source>
</evidence>
<evidence type="ECO:0000256" key="7">
    <source>
        <dbReference type="ARBA" id="ARBA00023136"/>
    </source>
</evidence>
<comment type="similarity">
    <text evidence="2">Belongs to the GSP F family.</text>
</comment>
<feature type="domain" description="Type II secretion system protein GspF" evidence="9">
    <location>
        <begin position="79"/>
        <end position="202"/>
    </location>
</feature>
<gene>
    <name evidence="10" type="ORF">C0099_12940</name>
</gene>
<sequence length="413" mass="44446">MPEFAYRAANTTGDVVDGRVEAAGRDAALRSLRAQGLTPLKLDEAGPASAPAERPGAVAPKRRLFERDRGPGHAEVHAFTSEMAIMLRAGLPLDRALRVLIGMSAKPSFTALLDDVFKSVKAGKGLSQALTPHQDLFGEFYVNMVRSGEAGGQLSEVLSRLAEHLERVRQMRESVISALIYPAILVVVAALSVFLMLGFVVPQFEALFEDMGEALPLPTRIIVAAGHFVTAWWPLIVIGAVVLVWVLRVWLASPAGRAWRDRRLVGLPVFGAIVRKYEVTRFARSLGTLLASGVPIVMAIRIATETMSNGGLRESIRDVPASIKQGGRLADALENAGLFSALGLNMVRLGEETGRLDAMLLELARVYDDEVQSGVKRALTLVEPLLIIVLGMVIAAIIVSILLGILSVNDLAI</sequence>
<feature type="domain" description="Type II secretion system protein GspF" evidence="9">
    <location>
        <begin position="282"/>
        <end position="403"/>
    </location>
</feature>
<evidence type="ECO:0000313" key="10">
    <source>
        <dbReference type="EMBL" id="AUN95759.1"/>
    </source>
</evidence>
<dbReference type="PRINTS" id="PR00812">
    <property type="entry name" value="BCTERIALGSPF"/>
</dbReference>
<feature type="transmembrane region" description="Helical" evidence="8">
    <location>
        <begin position="385"/>
        <end position="408"/>
    </location>
</feature>
<dbReference type="RefSeq" id="WP_102247804.1">
    <property type="nucleotide sequence ID" value="NZ_CP025682.1"/>
</dbReference>
<evidence type="ECO:0000256" key="2">
    <source>
        <dbReference type="ARBA" id="ARBA00005745"/>
    </source>
</evidence>
<dbReference type="OrthoDB" id="9805682at2"/>
<dbReference type="InterPro" id="IPR003004">
    <property type="entry name" value="GspF/PilC"/>
</dbReference>
<dbReference type="EMBL" id="CP025682">
    <property type="protein sequence ID" value="AUN95759.1"/>
    <property type="molecule type" value="Genomic_DNA"/>
</dbReference>
<keyword evidence="3" id="KW-1003">Cell membrane</keyword>
<dbReference type="FunFam" id="1.20.81.30:FF:000001">
    <property type="entry name" value="Type II secretion system protein F"/>
    <property type="match status" value="2"/>
</dbReference>
<dbReference type="Gene3D" id="1.20.81.30">
    <property type="entry name" value="Type II secretion system (T2SS), domain F"/>
    <property type="match status" value="2"/>
</dbReference>